<dbReference type="Gene3D" id="3.40.50.300">
    <property type="entry name" value="P-loop containing nucleotide triphosphate hydrolases"/>
    <property type="match status" value="1"/>
</dbReference>
<evidence type="ECO:0000256" key="1">
    <source>
        <dbReference type="SAM" id="MobiDB-lite"/>
    </source>
</evidence>
<feature type="compositionally biased region" description="Low complexity" evidence="1">
    <location>
        <begin position="324"/>
        <end position="335"/>
    </location>
</feature>
<organism evidence="2 3">
    <name type="scientific">Bursaphelenchus okinawaensis</name>
    <dbReference type="NCBI Taxonomy" id="465554"/>
    <lineage>
        <taxon>Eukaryota</taxon>
        <taxon>Metazoa</taxon>
        <taxon>Ecdysozoa</taxon>
        <taxon>Nematoda</taxon>
        <taxon>Chromadorea</taxon>
        <taxon>Rhabditida</taxon>
        <taxon>Tylenchina</taxon>
        <taxon>Tylenchomorpha</taxon>
        <taxon>Aphelenchoidea</taxon>
        <taxon>Aphelenchoididae</taxon>
        <taxon>Bursaphelenchus</taxon>
    </lineage>
</organism>
<accession>A0A811LNJ8</accession>
<evidence type="ECO:0000313" key="3">
    <source>
        <dbReference type="Proteomes" id="UP000614601"/>
    </source>
</evidence>
<dbReference type="EMBL" id="CAJFCW020000006">
    <property type="protein sequence ID" value="CAG9126366.1"/>
    <property type="molecule type" value="Genomic_DNA"/>
</dbReference>
<dbReference type="PANTHER" id="PTHR36935:SF1">
    <property type="entry name" value="RAS FAMILY PROTEIN"/>
    <property type="match status" value="1"/>
</dbReference>
<dbReference type="OrthoDB" id="5853768at2759"/>
<reference evidence="2" key="1">
    <citation type="submission" date="2020-09" db="EMBL/GenBank/DDBJ databases">
        <authorList>
            <person name="Kikuchi T."/>
        </authorList>
    </citation>
    <scope>NUCLEOTIDE SEQUENCE</scope>
    <source>
        <strain evidence="2">SH1</strain>
    </source>
</reference>
<dbReference type="Pfam" id="PF00071">
    <property type="entry name" value="Ras"/>
    <property type="match status" value="1"/>
</dbReference>
<feature type="compositionally biased region" description="Polar residues" evidence="1">
    <location>
        <begin position="295"/>
        <end position="323"/>
    </location>
</feature>
<feature type="compositionally biased region" description="Basic and acidic residues" evidence="1">
    <location>
        <begin position="247"/>
        <end position="294"/>
    </location>
</feature>
<proteinExistence type="predicted"/>
<keyword evidence="3" id="KW-1185">Reference proteome</keyword>
<dbReference type="InterPro" id="IPR001806">
    <property type="entry name" value="Small_GTPase"/>
</dbReference>
<dbReference type="Proteomes" id="UP000783686">
    <property type="component" value="Unassembled WGS sequence"/>
</dbReference>
<dbReference type="EMBL" id="CAJFDH010000006">
    <property type="protein sequence ID" value="CAD5229325.1"/>
    <property type="molecule type" value="Genomic_DNA"/>
</dbReference>
<feature type="region of interest" description="Disordered" evidence="1">
    <location>
        <begin position="122"/>
        <end position="162"/>
    </location>
</feature>
<dbReference type="SUPFAM" id="SSF52540">
    <property type="entry name" value="P-loop containing nucleoside triphosphate hydrolases"/>
    <property type="match status" value="1"/>
</dbReference>
<name>A0A811LNJ8_9BILA</name>
<protein>
    <submittedName>
        <fullName evidence="2">Uncharacterized protein</fullName>
    </submittedName>
</protein>
<dbReference type="InterPro" id="IPR027417">
    <property type="entry name" value="P-loop_NTPase"/>
</dbReference>
<dbReference type="GO" id="GO:0005525">
    <property type="term" value="F:GTP binding"/>
    <property type="evidence" value="ECO:0007669"/>
    <property type="project" value="InterPro"/>
</dbReference>
<comment type="caution">
    <text evidence="2">The sequence shown here is derived from an EMBL/GenBank/DDBJ whole genome shotgun (WGS) entry which is preliminary data.</text>
</comment>
<dbReference type="Proteomes" id="UP000614601">
    <property type="component" value="Unassembled WGS sequence"/>
</dbReference>
<gene>
    <name evidence="2" type="ORF">BOKJ2_LOCUS13384</name>
</gene>
<sequence length="341" mass="38461">METKQALERRILLIGSYKKLLFDSLCAAAERYERHVQYHDVYYLYFKINENTIIIELTLAGTEHTGAREMAIRNSDGVIICYAANYPASFNELASLNEDFKMRKNKNAPILLVRNEDEYVELDPVESSSSQTGSSDKDDISRNTNEQADDENKTMITSEQDQELAKELNCETMALKLSEAGPMDNIILDFVKKVLDTDRRQRRRSTLMDGLKHLNVITLNKLRKSDKDSSSHSSTSDISPEADQENVDSKSDKEDGKGTKEKKCTKDDKKSTKDSDSDKDDKLSVKNSESDLETRSTPATPSNNRSFLRTFKRNQTAPSSQKGSSQHSHATTTQSKVCAVM</sequence>
<feature type="region of interest" description="Disordered" evidence="1">
    <location>
        <begin position="223"/>
        <end position="341"/>
    </location>
</feature>
<dbReference type="PROSITE" id="PS51421">
    <property type="entry name" value="RAS"/>
    <property type="match status" value="1"/>
</dbReference>
<dbReference type="GO" id="GO:0003924">
    <property type="term" value="F:GTPase activity"/>
    <property type="evidence" value="ECO:0007669"/>
    <property type="project" value="InterPro"/>
</dbReference>
<dbReference type="PANTHER" id="PTHR36935">
    <property type="entry name" value="PROTEIN CBG00261"/>
    <property type="match status" value="1"/>
</dbReference>
<dbReference type="AlphaFoldDB" id="A0A811LNJ8"/>
<evidence type="ECO:0000313" key="2">
    <source>
        <dbReference type="EMBL" id="CAD5229325.1"/>
    </source>
</evidence>